<evidence type="ECO:0000313" key="1">
    <source>
        <dbReference type="EMBL" id="JAH28925.1"/>
    </source>
</evidence>
<accession>A0A0E9RKF2</accession>
<name>A0A0E9RKF2_ANGAN</name>
<reference evidence="1" key="1">
    <citation type="submission" date="2014-11" db="EMBL/GenBank/DDBJ databases">
        <authorList>
            <person name="Amaro Gonzalez C."/>
        </authorList>
    </citation>
    <scope>NUCLEOTIDE SEQUENCE</scope>
</reference>
<reference evidence="1" key="2">
    <citation type="journal article" date="2015" name="Fish Shellfish Immunol.">
        <title>Early steps in the European eel (Anguilla anguilla)-Vibrio vulnificus interaction in the gills: Role of the RtxA13 toxin.</title>
        <authorList>
            <person name="Callol A."/>
            <person name="Pajuelo D."/>
            <person name="Ebbesson L."/>
            <person name="Teles M."/>
            <person name="MacKenzie S."/>
            <person name="Amaro C."/>
        </authorList>
    </citation>
    <scope>NUCLEOTIDE SEQUENCE</scope>
</reference>
<proteinExistence type="predicted"/>
<organism evidence="1">
    <name type="scientific">Anguilla anguilla</name>
    <name type="common">European freshwater eel</name>
    <name type="synonym">Muraena anguilla</name>
    <dbReference type="NCBI Taxonomy" id="7936"/>
    <lineage>
        <taxon>Eukaryota</taxon>
        <taxon>Metazoa</taxon>
        <taxon>Chordata</taxon>
        <taxon>Craniata</taxon>
        <taxon>Vertebrata</taxon>
        <taxon>Euteleostomi</taxon>
        <taxon>Actinopterygii</taxon>
        <taxon>Neopterygii</taxon>
        <taxon>Teleostei</taxon>
        <taxon>Anguilliformes</taxon>
        <taxon>Anguillidae</taxon>
        <taxon>Anguilla</taxon>
    </lineage>
</organism>
<dbReference type="EMBL" id="GBXM01079652">
    <property type="protein sequence ID" value="JAH28925.1"/>
    <property type="molecule type" value="Transcribed_RNA"/>
</dbReference>
<protein>
    <submittedName>
        <fullName evidence="1">Uncharacterized protein</fullName>
    </submittedName>
</protein>
<sequence>MSITKLHLHFEFFKHSAFRRSWQPLKFSKSFCLLLSVGNEQW</sequence>
<dbReference type="AlphaFoldDB" id="A0A0E9RKF2"/>